<dbReference type="SUPFAM" id="SSF53098">
    <property type="entry name" value="Ribonuclease H-like"/>
    <property type="match status" value="1"/>
</dbReference>
<proteinExistence type="predicted"/>
<name>A0ABT6LZF4_9ACTN</name>
<dbReference type="PANTHER" id="PTHR33627:SF1">
    <property type="entry name" value="TRANSPOSASE"/>
    <property type="match status" value="1"/>
</dbReference>
<dbReference type="EMBL" id="JARXVH010000025">
    <property type="protein sequence ID" value="MDH6221686.1"/>
    <property type="molecule type" value="Genomic_DNA"/>
</dbReference>
<sequence>MISRILPDLPKGRVWVAADEVYGREGAFHGFLEEHRLPYVVNVQANTTVLPRPGWRHIARLVARCAAEGEWVSLPAGPSQLDSRTWQWWVRQIPDPEAGPGAWPRWIIARRREDEPEARDYYLGRGPVDTDVEEIVLVPGARWRVEEAIKLAKSACGLADYEVRSFHGWYRHITLAQLAAAFLAVSDARAAPEDGPLAASRFGIPRAVGTDVHTGGPDGSHQPR</sequence>
<gene>
    <name evidence="1" type="ORF">M2283_009033</name>
</gene>
<evidence type="ECO:0000313" key="1">
    <source>
        <dbReference type="EMBL" id="MDH6221686.1"/>
    </source>
</evidence>
<evidence type="ECO:0000313" key="2">
    <source>
        <dbReference type="Proteomes" id="UP001160499"/>
    </source>
</evidence>
<accession>A0ABT6LZF4</accession>
<dbReference type="Proteomes" id="UP001160499">
    <property type="component" value="Unassembled WGS sequence"/>
</dbReference>
<comment type="caution">
    <text evidence="1">The sequence shown here is derived from an EMBL/GenBank/DDBJ whole genome shotgun (WGS) entry which is preliminary data.</text>
</comment>
<keyword evidence="2" id="KW-1185">Reference proteome</keyword>
<organism evidence="1 2">
    <name type="scientific">Streptomyces pseudovenezuelae</name>
    <dbReference type="NCBI Taxonomy" id="67350"/>
    <lineage>
        <taxon>Bacteria</taxon>
        <taxon>Bacillati</taxon>
        <taxon>Actinomycetota</taxon>
        <taxon>Actinomycetes</taxon>
        <taxon>Kitasatosporales</taxon>
        <taxon>Streptomycetaceae</taxon>
        <taxon>Streptomyces</taxon>
        <taxon>Streptomyces aurantiacus group</taxon>
    </lineage>
</organism>
<dbReference type="InterPro" id="IPR039365">
    <property type="entry name" value="IS701-like"/>
</dbReference>
<reference evidence="1 2" key="1">
    <citation type="submission" date="2023-04" db="EMBL/GenBank/DDBJ databases">
        <title>Forest soil microbial communities from Buena Vista Peninsula, Colon Province, Panama.</title>
        <authorList>
            <person name="Bouskill N."/>
        </authorList>
    </citation>
    <scope>NUCLEOTIDE SEQUENCE [LARGE SCALE GENOMIC DNA]</scope>
    <source>
        <strain evidence="1 2">GGS1</strain>
    </source>
</reference>
<dbReference type="InterPro" id="IPR012337">
    <property type="entry name" value="RNaseH-like_sf"/>
</dbReference>
<protein>
    <submittedName>
        <fullName evidence="1">SRSO17 transposase</fullName>
    </submittedName>
</protein>
<dbReference type="PANTHER" id="PTHR33627">
    <property type="entry name" value="TRANSPOSASE"/>
    <property type="match status" value="1"/>
</dbReference>